<evidence type="ECO:0000256" key="1">
    <source>
        <dbReference type="SAM" id="Phobius"/>
    </source>
</evidence>
<comment type="caution">
    <text evidence="2">The sequence shown here is derived from an EMBL/GenBank/DDBJ whole genome shotgun (WGS) entry which is preliminary data.</text>
</comment>
<proteinExistence type="predicted"/>
<keyword evidence="1" id="KW-0472">Membrane</keyword>
<name>A0AAE1A3J9_9GAST</name>
<organism evidence="2 3">
    <name type="scientific">Elysia crispata</name>
    <name type="common">lettuce slug</name>
    <dbReference type="NCBI Taxonomy" id="231223"/>
    <lineage>
        <taxon>Eukaryota</taxon>
        <taxon>Metazoa</taxon>
        <taxon>Spiralia</taxon>
        <taxon>Lophotrochozoa</taxon>
        <taxon>Mollusca</taxon>
        <taxon>Gastropoda</taxon>
        <taxon>Heterobranchia</taxon>
        <taxon>Euthyneura</taxon>
        <taxon>Panpulmonata</taxon>
        <taxon>Sacoglossa</taxon>
        <taxon>Placobranchoidea</taxon>
        <taxon>Plakobranchidae</taxon>
        <taxon>Elysia</taxon>
    </lineage>
</organism>
<keyword evidence="1" id="KW-0812">Transmembrane</keyword>
<accession>A0AAE1A3J9</accession>
<keyword evidence="1" id="KW-1133">Transmembrane helix</keyword>
<dbReference type="Proteomes" id="UP001283361">
    <property type="component" value="Unassembled WGS sequence"/>
</dbReference>
<evidence type="ECO:0000313" key="2">
    <source>
        <dbReference type="EMBL" id="KAK3780445.1"/>
    </source>
</evidence>
<feature type="transmembrane region" description="Helical" evidence="1">
    <location>
        <begin position="115"/>
        <end position="134"/>
    </location>
</feature>
<feature type="transmembrane region" description="Helical" evidence="1">
    <location>
        <begin position="80"/>
        <end position="103"/>
    </location>
</feature>
<dbReference type="AlphaFoldDB" id="A0AAE1A3J9"/>
<keyword evidence="3" id="KW-1185">Reference proteome</keyword>
<evidence type="ECO:0000313" key="3">
    <source>
        <dbReference type="Proteomes" id="UP001283361"/>
    </source>
</evidence>
<protein>
    <submittedName>
        <fullName evidence="2">Uncharacterized protein</fullName>
    </submittedName>
</protein>
<dbReference type="EMBL" id="JAWDGP010002725">
    <property type="protein sequence ID" value="KAK3780445.1"/>
    <property type="molecule type" value="Genomic_DNA"/>
</dbReference>
<reference evidence="2" key="1">
    <citation type="journal article" date="2023" name="G3 (Bethesda)">
        <title>A reference genome for the long-term kleptoplast-retaining sea slug Elysia crispata morphotype clarki.</title>
        <authorList>
            <person name="Eastman K.E."/>
            <person name="Pendleton A.L."/>
            <person name="Shaikh M.A."/>
            <person name="Suttiyut T."/>
            <person name="Ogas R."/>
            <person name="Tomko P."/>
            <person name="Gavelis G."/>
            <person name="Widhalm J.R."/>
            <person name="Wisecaver J.H."/>
        </authorList>
    </citation>
    <scope>NUCLEOTIDE SEQUENCE</scope>
    <source>
        <strain evidence="2">ECLA1</strain>
    </source>
</reference>
<gene>
    <name evidence="2" type="ORF">RRG08_001909</name>
</gene>
<sequence length="218" mass="23693">MSISAVNSYSKSSAPFVNRFFSSFDRPTYNIEILSSLASFPSLASVMDETTRDVFPKSIANQTQVWPLMVPFLTDVAMDLISLTTFFILFIPSCCLGIVTNIANVKTLLTHRRSVYLMLAVVGYHMAFLILVYADPGPPYDAHPPENVLLLPGPCTLSPPPPASLSLSSPQSSLLSLFVETSCGGNSLPRKAGKPMTRMINSSKPLLLSVQFSLSVLL</sequence>